<protein>
    <submittedName>
        <fullName evidence="14">Krueppel-like factor 8</fullName>
    </submittedName>
</protein>
<evidence type="ECO:0000256" key="8">
    <source>
        <dbReference type="ARBA" id="ARBA00023125"/>
    </source>
</evidence>
<dbReference type="InterPro" id="IPR013087">
    <property type="entry name" value="Znf_C2H2_type"/>
</dbReference>
<gene>
    <name evidence="14" type="ORF">D623_10010984</name>
</gene>
<dbReference type="PROSITE" id="PS50157">
    <property type="entry name" value="ZINC_FINGER_C2H2_2"/>
    <property type="match status" value="3"/>
</dbReference>
<dbReference type="FunFam" id="3.30.160.60:FF:000563">
    <property type="entry name" value="Krueppel-like factor 8"/>
    <property type="match status" value="1"/>
</dbReference>
<dbReference type="PROSITE" id="PS00028">
    <property type="entry name" value="ZINC_FINGER_C2H2_1"/>
    <property type="match status" value="3"/>
</dbReference>
<evidence type="ECO:0000256" key="6">
    <source>
        <dbReference type="ARBA" id="ARBA00022833"/>
    </source>
</evidence>
<feature type="domain" description="C2H2-type" evidence="13">
    <location>
        <begin position="398"/>
        <end position="427"/>
    </location>
</feature>
<keyword evidence="8" id="KW-0238">DNA-binding</keyword>
<dbReference type="PANTHER" id="PTHR23235">
    <property type="entry name" value="KRUEPPEL-LIKE TRANSCRIPTION FACTOR"/>
    <property type="match status" value="1"/>
</dbReference>
<dbReference type="Pfam" id="PF00096">
    <property type="entry name" value="zf-C2H2"/>
    <property type="match status" value="3"/>
</dbReference>
<evidence type="ECO:0000259" key="13">
    <source>
        <dbReference type="PROSITE" id="PS50157"/>
    </source>
</evidence>
<keyword evidence="4" id="KW-0677">Repeat</keyword>
<sequence length="453" mass="49287">MSENRKALGCGAAKAAVKIPVLNESSLVRLNFVFKYCFGVWPGGKGEVGAQQEKARASRWQTGAGVKETAVLRSAEKYEPRGGRYEVRKHQESPASDMGDMDQFINNLKAQLNSEGSSMHVFKQVTGSVQIRDPPKTAGRGNMTSLPFLDANPMENPALFNDIKIEPPEELLANDFSLPQVEPVDLSLHKPKAPLQPASMLQAPIRPPKPQPAPQTPVVSTSTSDAGTLANIPAVLTPGSILASSQGTGGQQIFHVIHTIPSVSLPNKMSGLKTIPVVVQSLPMVYTALPADGNPAAITVPLIGGDGKNAGSVKVDPMSMSPLEVPSDSEESANESGSLAFQGLQQEPAAMAQMQGEESLDLKRRRIHQCDFAGCSKVYTKSSHLKAHRRIHTGEKPYKCTWDGCSWKFARSDELTRHFRKHTGIKPFRCTDCNRSFSRSDHLSLHRRRHDTM</sequence>
<evidence type="ECO:0000313" key="14">
    <source>
        <dbReference type="EMBL" id="EPQ19483.1"/>
    </source>
</evidence>
<organism evidence="14 15">
    <name type="scientific">Myotis brandtii</name>
    <name type="common">Brandt's bat</name>
    <dbReference type="NCBI Taxonomy" id="109478"/>
    <lineage>
        <taxon>Eukaryota</taxon>
        <taxon>Metazoa</taxon>
        <taxon>Chordata</taxon>
        <taxon>Craniata</taxon>
        <taxon>Vertebrata</taxon>
        <taxon>Euteleostomi</taxon>
        <taxon>Mammalia</taxon>
        <taxon>Eutheria</taxon>
        <taxon>Laurasiatheria</taxon>
        <taxon>Chiroptera</taxon>
        <taxon>Yangochiroptera</taxon>
        <taxon>Vespertilionidae</taxon>
        <taxon>Myotis</taxon>
    </lineage>
</organism>
<dbReference type="InterPro" id="IPR036236">
    <property type="entry name" value="Znf_C2H2_sf"/>
</dbReference>
<evidence type="ECO:0000256" key="3">
    <source>
        <dbReference type="ARBA" id="ARBA00022723"/>
    </source>
</evidence>
<dbReference type="FunFam" id="3.30.160.60:FF:000018">
    <property type="entry name" value="Krueppel-like factor 15"/>
    <property type="match status" value="1"/>
</dbReference>
<keyword evidence="9" id="KW-0804">Transcription</keyword>
<evidence type="ECO:0000256" key="12">
    <source>
        <dbReference type="SAM" id="MobiDB-lite"/>
    </source>
</evidence>
<keyword evidence="7" id="KW-0805">Transcription regulation</keyword>
<evidence type="ECO:0000256" key="1">
    <source>
        <dbReference type="ARBA" id="ARBA00004123"/>
    </source>
</evidence>
<dbReference type="GO" id="GO:0008270">
    <property type="term" value="F:zinc ion binding"/>
    <property type="evidence" value="ECO:0007669"/>
    <property type="project" value="UniProtKB-KW"/>
</dbReference>
<dbReference type="GO" id="GO:0000981">
    <property type="term" value="F:DNA-binding transcription factor activity, RNA polymerase II-specific"/>
    <property type="evidence" value="ECO:0007669"/>
    <property type="project" value="TreeGrafter"/>
</dbReference>
<feature type="domain" description="C2H2-type" evidence="13">
    <location>
        <begin position="368"/>
        <end position="397"/>
    </location>
</feature>
<keyword evidence="3" id="KW-0479">Metal-binding</keyword>
<dbReference type="PANTHER" id="PTHR23235:SF46">
    <property type="entry name" value="KRUEPPEL-LIKE FACTOR 8"/>
    <property type="match status" value="1"/>
</dbReference>
<proteinExistence type="predicted"/>
<dbReference type="EMBL" id="KE164688">
    <property type="protein sequence ID" value="EPQ19483.1"/>
    <property type="molecule type" value="Genomic_DNA"/>
</dbReference>
<evidence type="ECO:0000256" key="2">
    <source>
        <dbReference type="ARBA" id="ARBA00022491"/>
    </source>
</evidence>
<dbReference type="SUPFAM" id="SSF57667">
    <property type="entry name" value="beta-beta-alpha zinc fingers"/>
    <property type="match status" value="2"/>
</dbReference>
<dbReference type="Proteomes" id="UP000052978">
    <property type="component" value="Unassembled WGS sequence"/>
</dbReference>
<evidence type="ECO:0000256" key="5">
    <source>
        <dbReference type="ARBA" id="ARBA00022771"/>
    </source>
</evidence>
<dbReference type="Gene3D" id="3.30.160.60">
    <property type="entry name" value="Classic Zinc Finger"/>
    <property type="match status" value="3"/>
</dbReference>
<dbReference type="GO" id="GO:0005634">
    <property type="term" value="C:nucleus"/>
    <property type="evidence" value="ECO:0007669"/>
    <property type="project" value="UniProtKB-SubCell"/>
</dbReference>
<dbReference type="FunFam" id="3.30.160.60:FF:000021">
    <property type="entry name" value="Basic krueppel-like factor 3"/>
    <property type="match status" value="1"/>
</dbReference>
<feature type="region of interest" description="Disordered" evidence="12">
    <location>
        <begin position="317"/>
        <end position="338"/>
    </location>
</feature>
<dbReference type="AlphaFoldDB" id="S7Q7W4"/>
<dbReference type="SMART" id="SM00355">
    <property type="entry name" value="ZnF_C2H2"/>
    <property type="match status" value="3"/>
</dbReference>
<dbReference type="CDD" id="cd21440">
    <property type="entry name" value="KLF8_N"/>
    <property type="match status" value="1"/>
</dbReference>
<evidence type="ECO:0000256" key="10">
    <source>
        <dbReference type="ARBA" id="ARBA00023242"/>
    </source>
</evidence>
<dbReference type="GO" id="GO:0000978">
    <property type="term" value="F:RNA polymerase II cis-regulatory region sequence-specific DNA binding"/>
    <property type="evidence" value="ECO:0007669"/>
    <property type="project" value="TreeGrafter"/>
</dbReference>
<dbReference type="eggNOG" id="KOG1721">
    <property type="taxonomic scope" value="Eukaryota"/>
</dbReference>
<keyword evidence="6" id="KW-0862">Zinc</keyword>
<keyword evidence="10" id="KW-0539">Nucleus</keyword>
<keyword evidence="2" id="KW-0678">Repressor</keyword>
<feature type="domain" description="C2H2-type" evidence="13">
    <location>
        <begin position="428"/>
        <end position="453"/>
    </location>
</feature>
<accession>S7Q7W4</accession>
<evidence type="ECO:0000313" key="15">
    <source>
        <dbReference type="Proteomes" id="UP000052978"/>
    </source>
</evidence>
<evidence type="ECO:0000256" key="9">
    <source>
        <dbReference type="ARBA" id="ARBA00023163"/>
    </source>
</evidence>
<keyword evidence="5 11" id="KW-0863">Zinc-finger</keyword>
<evidence type="ECO:0000256" key="11">
    <source>
        <dbReference type="PROSITE-ProRule" id="PRU00042"/>
    </source>
</evidence>
<comment type="subcellular location">
    <subcellularLocation>
        <location evidence="1">Nucleus</location>
    </subcellularLocation>
</comment>
<keyword evidence="15" id="KW-1185">Reference proteome</keyword>
<reference evidence="14 15" key="1">
    <citation type="journal article" date="2013" name="Nat. Commun.">
        <title>Genome analysis reveals insights into physiology and longevity of the Brandt's bat Myotis brandtii.</title>
        <authorList>
            <person name="Seim I."/>
            <person name="Fang X."/>
            <person name="Xiong Z."/>
            <person name="Lobanov A.V."/>
            <person name="Huang Z."/>
            <person name="Ma S."/>
            <person name="Feng Y."/>
            <person name="Turanov A.A."/>
            <person name="Zhu Y."/>
            <person name="Lenz T.L."/>
            <person name="Gerashchenko M.V."/>
            <person name="Fan D."/>
            <person name="Hee Yim S."/>
            <person name="Yao X."/>
            <person name="Jordan D."/>
            <person name="Xiong Y."/>
            <person name="Ma Y."/>
            <person name="Lyapunov A.N."/>
            <person name="Chen G."/>
            <person name="Kulakova O.I."/>
            <person name="Sun Y."/>
            <person name="Lee S.G."/>
            <person name="Bronson R.T."/>
            <person name="Moskalev A.A."/>
            <person name="Sunyaev S.R."/>
            <person name="Zhang G."/>
            <person name="Krogh A."/>
            <person name="Wang J."/>
            <person name="Gladyshev V.N."/>
        </authorList>
    </citation>
    <scope>NUCLEOTIDE SEQUENCE [LARGE SCALE GENOMIC DNA]</scope>
</reference>
<name>S7Q7W4_MYOBR</name>
<evidence type="ECO:0000256" key="7">
    <source>
        <dbReference type="ARBA" id="ARBA00023015"/>
    </source>
</evidence>
<evidence type="ECO:0000256" key="4">
    <source>
        <dbReference type="ARBA" id="ARBA00022737"/>
    </source>
</evidence>